<name>S3HIK0_9HYPH</name>
<dbReference type="GO" id="GO:0016787">
    <property type="term" value="F:hydrolase activity"/>
    <property type="evidence" value="ECO:0007669"/>
    <property type="project" value="InterPro"/>
</dbReference>
<proteinExistence type="predicted"/>
<evidence type="ECO:0008006" key="3">
    <source>
        <dbReference type="Google" id="ProtNLM"/>
    </source>
</evidence>
<dbReference type="Proteomes" id="UP000014411">
    <property type="component" value="Unassembled WGS sequence"/>
</dbReference>
<dbReference type="HOGENOM" id="CLU_088863_2_2_5"/>
<sequence>MMTPVLILPGLFGSENTHWQTAWLQDHPESRLVEQDNWDNPHLMTWRAKLEATLEDAGEAYIVAHSLGCLLAASLAGRSSVARVRGALLVAPCDLPATDRLHPGRIAFGTMPTAELPFPSMVIGSLNDHYMSLDRLTFFARLWGSELHNAGLAGHINVASGYGRWPGGYRIFEKLKARTRHLDKIPTKRPLLGRASSSAW</sequence>
<reference evidence="1 2" key="1">
    <citation type="journal article" date="2012" name="J. Bacteriol.">
        <title>Genome sequence of Rhizobium grahamii CCGE502, a broad-host-range symbiont with low nodulation competitiveness in Phaseolus vulgaris.</title>
        <authorList>
            <person name="Althabegoiti M.J."/>
            <person name="Lozano L."/>
            <person name="Torres-Tejerizo G."/>
            <person name="Ormeno-Orrillo E."/>
            <person name="Rogel M.A."/>
            <person name="Gonzalez V."/>
            <person name="Martinez-Romero E."/>
        </authorList>
    </citation>
    <scope>NUCLEOTIDE SEQUENCE [LARGE SCALE GENOMIC DNA]</scope>
    <source>
        <strain evidence="1 2">CCGE 502</strain>
    </source>
</reference>
<dbReference type="SUPFAM" id="SSF53474">
    <property type="entry name" value="alpha/beta-Hydrolases"/>
    <property type="match status" value="1"/>
</dbReference>
<evidence type="ECO:0000313" key="2">
    <source>
        <dbReference type="Proteomes" id="UP000014411"/>
    </source>
</evidence>
<dbReference type="STRING" id="990285.RGCCGE502_09180"/>
<evidence type="ECO:0000313" key="1">
    <source>
        <dbReference type="EMBL" id="EPE98587.1"/>
    </source>
</evidence>
<keyword evidence="2" id="KW-1185">Reference proteome</keyword>
<dbReference type="Gene3D" id="3.40.50.1820">
    <property type="entry name" value="alpha/beta hydrolase"/>
    <property type="match status" value="1"/>
</dbReference>
<dbReference type="EMBL" id="AEYE02000011">
    <property type="protein sequence ID" value="EPE98587.1"/>
    <property type="molecule type" value="Genomic_DNA"/>
</dbReference>
<dbReference type="InterPro" id="IPR010662">
    <property type="entry name" value="RBBP9/YdeN"/>
</dbReference>
<dbReference type="AlphaFoldDB" id="S3HIK0"/>
<dbReference type="eggNOG" id="COG3545">
    <property type="taxonomic scope" value="Bacteria"/>
</dbReference>
<organism evidence="1 2">
    <name type="scientific">Rhizobium grahamii CCGE 502</name>
    <dbReference type="NCBI Taxonomy" id="990285"/>
    <lineage>
        <taxon>Bacteria</taxon>
        <taxon>Pseudomonadati</taxon>
        <taxon>Pseudomonadota</taxon>
        <taxon>Alphaproteobacteria</taxon>
        <taxon>Hyphomicrobiales</taxon>
        <taxon>Rhizobiaceae</taxon>
        <taxon>Rhizobium/Agrobacterium group</taxon>
        <taxon>Rhizobium</taxon>
    </lineage>
</organism>
<dbReference type="InterPro" id="IPR029058">
    <property type="entry name" value="AB_hydrolase_fold"/>
</dbReference>
<accession>S3HIK0</accession>
<gene>
    <name evidence="1" type="ORF">RGCCGE502_09180</name>
</gene>
<dbReference type="Pfam" id="PF06821">
    <property type="entry name" value="Ser_hydrolase"/>
    <property type="match status" value="1"/>
</dbReference>
<protein>
    <recommendedName>
        <fullName evidence="3">Esterase</fullName>
    </recommendedName>
</protein>
<comment type="caution">
    <text evidence="1">The sequence shown here is derived from an EMBL/GenBank/DDBJ whole genome shotgun (WGS) entry which is preliminary data.</text>
</comment>